<dbReference type="GO" id="GO:0055085">
    <property type="term" value="P:transmembrane transport"/>
    <property type="evidence" value="ECO:0007669"/>
    <property type="project" value="TreeGrafter"/>
</dbReference>
<feature type="transmembrane region" description="Helical" evidence="7">
    <location>
        <begin position="153"/>
        <end position="176"/>
    </location>
</feature>
<name>A0A4Z1CRR2_9RHOB</name>
<dbReference type="OrthoDB" id="5761230at2"/>
<feature type="compositionally biased region" description="Basic residues" evidence="6">
    <location>
        <begin position="46"/>
        <end position="57"/>
    </location>
</feature>
<dbReference type="InterPro" id="IPR002549">
    <property type="entry name" value="AI-2E-like"/>
</dbReference>
<reference evidence="8 9" key="1">
    <citation type="submission" date="2019-03" db="EMBL/GenBank/DDBJ databases">
        <authorList>
            <person name="Li J."/>
        </authorList>
    </citation>
    <scope>NUCLEOTIDE SEQUENCE [LARGE SCALE GENOMIC DNA]</scope>
    <source>
        <strain evidence="8 9">3058</strain>
    </source>
</reference>
<dbReference type="PANTHER" id="PTHR21716">
    <property type="entry name" value="TRANSMEMBRANE PROTEIN"/>
    <property type="match status" value="1"/>
</dbReference>
<evidence type="ECO:0000256" key="1">
    <source>
        <dbReference type="ARBA" id="ARBA00004141"/>
    </source>
</evidence>
<feature type="transmembrane region" description="Helical" evidence="7">
    <location>
        <begin position="236"/>
        <end position="265"/>
    </location>
</feature>
<dbReference type="EMBL" id="SRPG01000024">
    <property type="protein sequence ID" value="TGN67685.1"/>
    <property type="molecule type" value="Genomic_DNA"/>
</dbReference>
<evidence type="ECO:0000256" key="2">
    <source>
        <dbReference type="ARBA" id="ARBA00009773"/>
    </source>
</evidence>
<sequence length="443" mass="46258">MESVRSMAMGLHLVCCAGRGPPYREIRVRLAGLPACGKRTGPQARTGRKRIGPKRLAKGTAAPAPGLSGGSRNGEPMTDLRAAPPPPAAAAPAGPPPRSLSLGMVVSIALIALLLAAAWFWSNLLLISFAAILIAIALRAGARGLQRLVGLNLKLGVLVVLLAVAATVALLIRLAGPAVSDQFGQLISALPESWGAVEGWFASLPFGEMLIERVQEGETAGMEDNAAQLAGRLPDIFGLVMGGISSVFGGLTSMFLLLILSIYIAMEADLYRGGLIRLVPLPRRGRAAQILDELGTQLALWMGGQALDMLIVAILAGIGLWVLDVPLALILAVIAGLTNVVPIIGPFLSGAIAVVVAAPQGLQTAFYVAILFTVIQVFEGEVLMPLIQKYAVQLPPALTILAIVAMGALFGPASVILATPLLIVVIHLTRRIYVEDVLGDRLD</sequence>
<evidence type="ECO:0000256" key="4">
    <source>
        <dbReference type="ARBA" id="ARBA00022989"/>
    </source>
</evidence>
<comment type="similarity">
    <text evidence="2">Belongs to the autoinducer-2 exporter (AI-2E) (TC 2.A.86) family.</text>
</comment>
<feature type="transmembrane region" description="Helical" evidence="7">
    <location>
        <begin position="124"/>
        <end position="141"/>
    </location>
</feature>
<dbReference type="GO" id="GO:0016020">
    <property type="term" value="C:membrane"/>
    <property type="evidence" value="ECO:0007669"/>
    <property type="project" value="UniProtKB-SubCell"/>
</dbReference>
<evidence type="ECO:0000256" key="3">
    <source>
        <dbReference type="ARBA" id="ARBA00022692"/>
    </source>
</evidence>
<evidence type="ECO:0000256" key="7">
    <source>
        <dbReference type="SAM" id="Phobius"/>
    </source>
</evidence>
<keyword evidence="5 7" id="KW-0472">Membrane</keyword>
<comment type="subcellular location">
    <subcellularLocation>
        <location evidence="1">Membrane</location>
        <topology evidence="1">Multi-pass membrane protein</topology>
    </subcellularLocation>
</comment>
<evidence type="ECO:0000313" key="8">
    <source>
        <dbReference type="EMBL" id="TGN67685.1"/>
    </source>
</evidence>
<dbReference type="AlphaFoldDB" id="A0A4Z1CRR2"/>
<dbReference type="PANTHER" id="PTHR21716:SF62">
    <property type="entry name" value="TRANSPORT PROTEIN YDBI-RELATED"/>
    <property type="match status" value="1"/>
</dbReference>
<evidence type="ECO:0000256" key="5">
    <source>
        <dbReference type="ARBA" id="ARBA00023136"/>
    </source>
</evidence>
<keyword evidence="4 7" id="KW-1133">Transmembrane helix</keyword>
<feature type="transmembrane region" description="Helical" evidence="7">
    <location>
        <begin position="100"/>
        <end position="118"/>
    </location>
</feature>
<accession>A0A4Z1CRR2</accession>
<feature type="region of interest" description="Disordered" evidence="6">
    <location>
        <begin position="37"/>
        <end position="94"/>
    </location>
</feature>
<feature type="transmembrane region" description="Helical" evidence="7">
    <location>
        <begin position="365"/>
        <end position="387"/>
    </location>
</feature>
<evidence type="ECO:0000256" key="6">
    <source>
        <dbReference type="SAM" id="MobiDB-lite"/>
    </source>
</evidence>
<dbReference type="Proteomes" id="UP000297972">
    <property type="component" value="Unassembled WGS sequence"/>
</dbReference>
<protein>
    <submittedName>
        <fullName evidence="8">AI-2E family transporter</fullName>
    </submittedName>
</protein>
<organism evidence="8 9">
    <name type="scientific">Paracoccus liaowanqingii</name>
    <dbReference type="NCBI Taxonomy" id="2560053"/>
    <lineage>
        <taxon>Bacteria</taxon>
        <taxon>Pseudomonadati</taxon>
        <taxon>Pseudomonadota</taxon>
        <taxon>Alphaproteobacteria</taxon>
        <taxon>Rhodobacterales</taxon>
        <taxon>Paracoccaceae</taxon>
        <taxon>Paracoccus</taxon>
    </lineage>
</organism>
<evidence type="ECO:0000313" key="9">
    <source>
        <dbReference type="Proteomes" id="UP000297972"/>
    </source>
</evidence>
<comment type="caution">
    <text evidence="8">The sequence shown here is derived from an EMBL/GenBank/DDBJ whole genome shotgun (WGS) entry which is preliminary data.</text>
</comment>
<gene>
    <name evidence="8" type="ORF">E4L95_04170</name>
</gene>
<feature type="transmembrane region" description="Helical" evidence="7">
    <location>
        <begin position="340"/>
        <end position="358"/>
    </location>
</feature>
<feature type="compositionally biased region" description="Pro residues" evidence="6">
    <location>
        <begin position="83"/>
        <end position="94"/>
    </location>
</feature>
<feature type="transmembrane region" description="Helical" evidence="7">
    <location>
        <begin position="310"/>
        <end position="334"/>
    </location>
</feature>
<dbReference type="Pfam" id="PF01594">
    <property type="entry name" value="AI-2E_transport"/>
    <property type="match status" value="1"/>
</dbReference>
<keyword evidence="3 7" id="KW-0812">Transmembrane</keyword>
<keyword evidence="9" id="KW-1185">Reference proteome</keyword>
<feature type="transmembrane region" description="Helical" evidence="7">
    <location>
        <begin position="399"/>
        <end position="426"/>
    </location>
</feature>
<proteinExistence type="inferred from homology"/>